<dbReference type="InterPro" id="IPR058393">
    <property type="entry name" value="DUF8080"/>
</dbReference>
<proteinExistence type="predicted"/>
<feature type="domain" description="DUF8080" evidence="2">
    <location>
        <begin position="169"/>
        <end position="241"/>
    </location>
</feature>
<dbReference type="InterPro" id="IPR057179">
    <property type="entry name" value="DUF7857"/>
</dbReference>
<dbReference type="Pfam" id="PF25256">
    <property type="entry name" value="DUF7857"/>
    <property type="match status" value="1"/>
</dbReference>
<organism evidence="3 4">
    <name type="scientific">Halobellus rubicundus</name>
    <dbReference type="NCBI Taxonomy" id="2996466"/>
    <lineage>
        <taxon>Archaea</taxon>
        <taxon>Methanobacteriati</taxon>
        <taxon>Methanobacteriota</taxon>
        <taxon>Stenosarchaea group</taxon>
        <taxon>Halobacteria</taxon>
        <taxon>Halobacteriales</taxon>
        <taxon>Haloferacaceae</taxon>
        <taxon>Halobellus</taxon>
    </lineage>
</organism>
<feature type="region of interest" description="Disordered" evidence="1">
    <location>
        <begin position="134"/>
        <end position="166"/>
    </location>
</feature>
<reference evidence="3 4" key="1">
    <citation type="submission" date="2024-08" db="EMBL/GenBank/DDBJ databases">
        <title>Halobellus sp. MBLA0158 whole genome sequence.</title>
        <authorList>
            <person name="Hwang C.Y."/>
            <person name="Cho E.-S."/>
            <person name="Seo M.-J."/>
        </authorList>
    </citation>
    <scope>NUCLEOTIDE SEQUENCE [LARGE SCALE GENOMIC DNA]</scope>
    <source>
        <strain evidence="3 4">MBLA0158</strain>
    </source>
</reference>
<name>A0ABD5M6K6_9EURY</name>
<dbReference type="EMBL" id="JBGNYA010000001">
    <property type="protein sequence ID" value="MFA1609540.1"/>
    <property type="molecule type" value="Genomic_DNA"/>
</dbReference>
<dbReference type="AlphaFoldDB" id="A0ABD5M6K6"/>
<gene>
    <name evidence="3" type="ORF">OS889_00780</name>
</gene>
<dbReference type="Proteomes" id="UP001570511">
    <property type="component" value="Unassembled WGS sequence"/>
</dbReference>
<sequence>MQIHPPPESLDSESAVSERPPVDVTAATDAVRAVTLVRVELHSDVDAPLRVRLRNRLDGPVLPPRTEGVPADGWDDGEFTGTLPANGSLGVGYACPRVVEESEAPVAVELLGPSDGGNEEDTGHVAAAVRDLGRSVPPADAVPTGSVESVDLTGHPGDGPRDDADPDLPDSVAAWLDAVEARVERAERLTDASAAEAASVLEDCGDPDAVAAVPDRLGADTTALRGALERVERLLSRAAAANPEPVATALAEGAAGLSESQLATEAGR</sequence>
<dbReference type="RefSeq" id="WP_372386579.1">
    <property type="nucleotide sequence ID" value="NZ_JBGNYA010000001.1"/>
</dbReference>
<accession>A0ABD5M6K6</accession>
<feature type="region of interest" description="Disordered" evidence="1">
    <location>
        <begin position="1"/>
        <end position="21"/>
    </location>
</feature>
<protein>
    <recommendedName>
        <fullName evidence="2">DUF8080 domain-containing protein</fullName>
    </recommendedName>
</protein>
<evidence type="ECO:0000259" key="2">
    <source>
        <dbReference type="Pfam" id="PF26296"/>
    </source>
</evidence>
<dbReference type="Pfam" id="PF26296">
    <property type="entry name" value="DUF8080"/>
    <property type="match status" value="1"/>
</dbReference>
<evidence type="ECO:0000313" key="3">
    <source>
        <dbReference type="EMBL" id="MFA1609540.1"/>
    </source>
</evidence>
<comment type="caution">
    <text evidence="3">The sequence shown here is derived from an EMBL/GenBank/DDBJ whole genome shotgun (WGS) entry which is preliminary data.</text>
</comment>
<evidence type="ECO:0000313" key="4">
    <source>
        <dbReference type="Proteomes" id="UP001570511"/>
    </source>
</evidence>
<evidence type="ECO:0000256" key="1">
    <source>
        <dbReference type="SAM" id="MobiDB-lite"/>
    </source>
</evidence>
<keyword evidence="4" id="KW-1185">Reference proteome</keyword>